<feature type="transmembrane region" description="Helical" evidence="6">
    <location>
        <begin position="369"/>
        <end position="390"/>
    </location>
</feature>
<evidence type="ECO:0000259" key="7">
    <source>
        <dbReference type="PROSITE" id="PS50850"/>
    </source>
</evidence>
<dbReference type="RefSeq" id="WP_144643072.1">
    <property type="nucleotide sequence ID" value="NZ_BNAX01000002.1"/>
</dbReference>
<protein>
    <submittedName>
        <fullName evidence="8">MFS transporter</fullName>
    </submittedName>
</protein>
<dbReference type="InterPro" id="IPR036259">
    <property type="entry name" value="MFS_trans_sf"/>
</dbReference>
<feature type="transmembrane region" description="Helical" evidence="6">
    <location>
        <begin position="302"/>
        <end position="322"/>
    </location>
</feature>
<keyword evidence="4 6" id="KW-1133">Transmembrane helix</keyword>
<feature type="transmembrane region" description="Helical" evidence="6">
    <location>
        <begin position="86"/>
        <end position="105"/>
    </location>
</feature>
<name>A0A558A1H8_9PSEU</name>
<feature type="domain" description="Major facilitator superfamily (MFS) profile" evidence="7">
    <location>
        <begin position="20"/>
        <end position="421"/>
    </location>
</feature>
<evidence type="ECO:0000256" key="6">
    <source>
        <dbReference type="SAM" id="Phobius"/>
    </source>
</evidence>
<dbReference type="InterPro" id="IPR011701">
    <property type="entry name" value="MFS"/>
</dbReference>
<feature type="transmembrane region" description="Helical" evidence="6">
    <location>
        <begin position="54"/>
        <end position="74"/>
    </location>
</feature>
<sequence length="438" mass="47330">MRLSYVRELDEYPTGLRRMRILTMAVLAILIGSYEAQIAPVVPLLLKDLHMSLATYGTVSAVATIAGALASAAGGRLTDHYGRVRLLVPLMLLTGVLCFIMTLVHSPGQLLLARIALSIVDGMAMAGTAPLVRDFSPRMGRAQSFGFWTWGPVGANFLAAAVAGLTLPLFDDSWRSQFVIMGVFSLVISVVIIFNIADLSPELRDRIRQTEHHEGVEAAMARPPRLRNLLAHRHIWAHVVGISLWLVLYMTLTLYGQTMISQAFHLSASKASTIMSVFWVLNLVTLIVIGRVSDRLQLRKPISVAGTIAALIIAGYLVTLVSRGTAGTVHLMITGALLGGALGVAYGPWMANYSEDAEDVDPRLQGTAWGIYGFLAKAVAVVALFVIPRVVEAGGWGTWLMVATVCLALFIPAALMFHGRWRRPAVKPSVPSTAAART</sequence>
<organism evidence="8 9">
    <name type="scientific">Amycolatopsis acidiphila</name>
    <dbReference type="NCBI Taxonomy" id="715473"/>
    <lineage>
        <taxon>Bacteria</taxon>
        <taxon>Bacillati</taxon>
        <taxon>Actinomycetota</taxon>
        <taxon>Actinomycetes</taxon>
        <taxon>Pseudonocardiales</taxon>
        <taxon>Pseudonocardiaceae</taxon>
        <taxon>Amycolatopsis</taxon>
    </lineage>
</organism>
<accession>A0A558A1H8</accession>
<dbReference type="AlphaFoldDB" id="A0A558A1H8"/>
<dbReference type="Gene3D" id="1.20.1250.20">
    <property type="entry name" value="MFS general substrate transporter like domains"/>
    <property type="match status" value="2"/>
</dbReference>
<comment type="caution">
    <text evidence="8">The sequence shown here is derived from an EMBL/GenBank/DDBJ whole genome shotgun (WGS) entry which is preliminary data.</text>
</comment>
<dbReference type="PANTHER" id="PTHR43124:SF3">
    <property type="entry name" value="CHLORAMPHENICOL EFFLUX PUMP RV0191"/>
    <property type="match status" value="1"/>
</dbReference>
<feature type="transmembrane region" description="Helical" evidence="6">
    <location>
        <begin position="145"/>
        <end position="170"/>
    </location>
</feature>
<keyword evidence="3 6" id="KW-0812">Transmembrane</keyword>
<proteinExistence type="predicted"/>
<dbReference type="OrthoDB" id="3761592at2"/>
<dbReference type="GO" id="GO:0005886">
    <property type="term" value="C:plasma membrane"/>
    <property type="evidence" value="ECO:0007669"/>
    <property type="project" value="UniProtKB-SubCell"/>
</dbReference>
<dbReference type="InterPro" id="IPR050189">
    <property type="entry name" value="MFS_Efflux_Transporters"/>
</dbReference>
<feature type="transmembrane region" description="Helical" evidence="6">
    <location>
        <begin position="328"/>
        <end position="349"/>
    </location>
</feature>
<keyword evidence="2" id="KW-1003">Cell membrane</keyword>
<feature type="transmembrane region" description="Helical" evidence="6">
    <location>
        <begin position="176"/>
        <end position="197"/>
    </location>
</feature>
<dbReference type="GO" id="GO:0022857">
    <property type="term" value="F:transmembrane transporter activity"/>
    <property type="evidence" value="ECO:0007669"/>
    <property type="project" value="InterPro"/>
</dbReference>
<feature type="transmembrane region" description="Helical" evidence="6">
    <location>
        <begin position="268"/>
        <end position="290"/>
    </location>
</feature>
<feature type="transmembrane region" description="Helical" evidence="6">
    <location>
        <begin position="21"/>
        <end position="42"/>
    </location>
</feature>
<evidence type="ECO:0000256" key="4">
    <source>
        <dbReference type="ARBA" id="ARBA00022989"/>
    </source>
</evidence>
<evidence type="ECO:0000256" key="1">
    <source>
        <dbReference type="ARBA" id="ARBA00004651"/>
    </source>
</evidence>
<dbReference type="EMBL" id="VJZA01000066">
    <property type="protein sequence ID" value="TVT18107.1"/>
    <property type="molecule type" value="Genomic_DNA"/>
</dbReference>
<dbReference type="InterPro" id="IPR020846">
    <property type="entry name" value="MFS_dom"/>
</dbReference>
<dbReference type="Proteomes" id="UP000318578">
    <property type="component" value="Unassembled WGS sequence"/>
</dbReference>
<reference evidence="8 9" key="1">
    <citation type="submission" date="2019-07" db="EMBL/GenBank/DDBJ databases">
        <title>New species of Amycolatopsis and Streptomyces.</title>
        <authorList>
            <person name="Duangmal K."/>
            <person name="Teo W.F.A."/>
            <person name="Lipun K."/>
        </authorList>
    </citation>
    <scope>NUCLEOTIDE SEQUENCE [LARGE SCALE GENOMIC DNA]</scope>
    <source>
        <strain evidence="8 9">JCM 30562</strain>
    </source>
</reference>
<feature type="transmembrane region" description="Helical" evidence="6">
    <location>
        <begin position="396"/>
        <end position="417"/>
    </location>
</feature>
<dbReference type="Pfam" id="PF07690">
    <property type="entry name" value="MFS_1"/>
    <property type="match status" value="1"/>
</dbReference>
<evidence type="ECO:0000313" key="8">
    <source>
        <dbReference type="EMBL" id="TVT18107.1"/>
    </source>
</evidence>
<evidence type="ECO:0000256" key="5">
    <source>
        <dbReference type="ARBA" id="ARBA00023136"/>
    </source>
</evidence>
<evidence type="ECO:0000313" key="9">
    <source>
        <dbReference type="Proteomes" id="UP000318578"/>
    </source>
</evidence>
<dbReference type="PROSITE" id="PS50850">
    <property type="entry name" value="MFS"/>
    <property type="match status" value="1"/>
</dbReference>
<feature type="transmembrane region" description="Helical" evidence="6">
    <location>
        <begin position="111"/>
        <end position="133"/>
    </location>
</feature>
<evidence type="ECO:0000256" key="2">
    <source>
        <dbReference type="ARBA" id="ARBA00022475"/>
    </source>
</evidence>
<evidence type="ECO:0000256" key="3">
    <source>
        <dbReference type="ARBA" id="ARBA00022692"/>
    </source>
</evidence>
<dbReference type="SUPFAM" id="SSF103473">
    <property type="entry name" value="MFS general substrate transporter"/>
    <property type="match status" value="1"/>
</dbReference>
<keyword evidence="5 6" id="KW-0472">Membrane</keyword>
<dbReference type="PANTHER" id="PTHR43124">
    <property type="entry name" value="PURINE EFFLUX PUMP PBUE"/>
    <property type="match status" value="1"/>
</dbReference>
<keyword evidence="9" id="KW-1185">Reference proteome</keyword>
<comment type="subcellular location">
    <subcellularLocation>
        <location evidence="1">Cell membrane</location>
        <topology evidence="1">Multi-pass membrane protein</topology>
    </subcellularLocation>
</comment>
<feature type="transmembrane region" description="Helical" evidence="6">
    <location>
        <begin position="235"/>
        <end position="256"/>
    </location>
</feature>
<gene>
    <name evidence="8" type="ORF">FNH06_28820</name>
</gene>